<feature type="region of interest" description="Disordered" evidence="4">
    <location>
        <begin position="1"/>
        <end position="60"/>
    </location>
</feature>
<dbReference type="PIRSF" id="PIRSF028983">
    <property type="entry name" value="BCP1"/>
    <property type="match status" value="1"/>
</dbReference>
<dbReference type="RefSeq" id="XP_007523895.1">
    <property type="nucleotide sequence ID" value="XM_007523833.3"/>
</dbReference>
<comment type="similarity">
    <text evidence="2 3">Belongs to the BCP1 family.</text>
</comment>
<accession>A0A1S2ZSI8</accession>
<organism evidence="5 6">
    <name type="scientific">Erinaceus europaeus</name>
    <name type="common">Western European hedgehog</name>
    <dbReference type="NCBI Taxonomy" id="9365"/>
    <lineage>
        <taxon>Eukaryota</taxon>
        <taxon>Metazoa</taxon>
        <taxon>Chordata</taxon>
        <taxon>Craniata</taxon>
        <taxon>Vertebrata</taxon>
        <taxon>Euteleostomi</taxon>
        <taxon>Mammalia</taxon>
        <taxon>Eutheria</taxon>
        <taxon>Laurasiatheria</taxon>
        <taxon>Eulipotyphla</taxon>
        <taxon>Erinaceidae</taxon>
        <taxon>Erinaceinae</taxon>
        <taxon>Erinaceus</taxon>
    </lineage>
</organism>
<name>A0A1S2ZSI8_ERIEU</name>
<keyword evidence="3" id="KW-0227">DNA damage</keyword>
<evidence type="ECO:0000256" key="4">
    <source>
        <dbReference type="SAM" id="MobiDB-lite"/>
    </source>
</evidence>
<dbReference type="FunCoup" id="A0A1S2ZSI8">
    <property type="interactions" value="2895"/>
</dbReference>
<comment type="subcellular location">
    <subcellularLocation>
        <location evidence="1">Cytoplasm</location>
        <location evidence="1">Cytoskeleton</location>
        <location evidence="1">Spindle pole</location>
    </subcellularLocation>
    <subcellularLocation>
        <location evidence="3">Nucleus</location>
    </subcellularLocation>
</comment>
<gene>
    <name evidence="6" type="primary">BCCIP</name>
</gene>
<dbReference type="OrthoDB" id="27543at2759"/>
<dbReference type="Pfam" id="PF13862">
    <property type="entry name" value="BCCIP"/>
    <property type="match status" value="1"/>
</dbReference>
<dbReference type="Proteomes" id="UP001652624">
    <property type="component" value="Chromosome 14"/>
</dbReference>
<evidence type="ECO:0000256" key="2">
    <source>
        <dbReference type="ARBA" id="ARBA00006781"/>
    </source>
</evidence>
<reference evidence="6" key="1">
    <citation type="submission" date="2025-08" db="UniProtKB">
        <authorList>
            <consortium name="RefSeq"/>
        </authorList>
    </citation>
    <scope>IDENTIFICATION</scope>
</reference>
<comment type="function">
    <text evidence="3">May promote cell cycle arrest by enhancing the inhibition of CDK2 activity by CDKN1A. May be required for repair of DNA damage by homologous recombination in conjunction with BRCA2. May not be involved in non-homologous end joining (NHEJ).</text>
</comment>
<evidence type="ECO:0000256" key="3">
    <source>
        <dbReference type="PIRNR" id="PIRNR028983"/>
    </source>
</evidence>
<keyword evidence="3" id="KW-0131">Cell cycle</keyword>
<dbReference type="PANTHER" id="PTHR13261:SF0">
    <property type="entry name" value="BRCA2 AND CDKN1A-INTERACTING PROTEIN"/>
    <property type="match status" value="1"/>
</dbReference>
<dbReference type="InterPro" id="IPR025602">
    <property type="entry name" value="BCP1_family"/>
</dbReference>
<keyword evidence="5" id="KW-1185">Reference proteome</keyword>
<dbReference type="AlphaFoldDB" id="A0A1S2ZSI8"/>
<dbReference type="GO" id="GO:0006281">
    <property type="term" value="P:DNA repair"/>
    <property type="evidence" value="ECO:0007669"/>
    <property type="project" value="UniProtKB-KW"/>
</dbReference>
<keyword evidence="3" id="KW-0234">DNA repair</keyword>
<evidence type="ECO:0000256" key="1">
    <source>
        <dbReference type="ARBA" id="ARBA00004647"/>
    </source>
</evidence>
<dbReference type="CTD" id="56647"/>
<dbReference type="GO" id="GO:0000922">
    <property type="term" value="C:spindle pole"/>
    <property type="evidence" value="ECO:0007669"/>
    <property type="project" value="UniProtKB-SubCell"/>
</dbReference>
<dbReference type="InParanoid" id="A0A1S2ZSI8"/>
<evidence type="ECO:0000313" key="6">
    <source>
        <dbReference type="RefSeq" id="XP_007523895.1"/>
    </source>
</evidence>
<protein>
    <recommendedName>
        <fullName evidence="3">BRCA2 and CDKN1A-interacting protein</fullName>
    </recommendedName>
</protein>
<feature type="compositionally biased region" description="Acidic residues" evidence="4">
    <location>
        <begin position="26"/>
        <end position="56"/>
    </location>
</feature>
<evidence type="ECO:0000313" key="5">
    <source>
        <dbReference type="Proteomes" id="UP001652624"/>
    </source>
</evidence>
<dbReference type="GO" id="GO:0005634">
    <property type="term" value="C:nucleus"/>
    <property type="evidence" value="ECO:0007669"/>
    <property type="project" value="UniProtKB-SubCell"/>
</dbReference>
<dbReference type="eggNOG" id="KOG3034">
    <property type="taxonomic scope" value="Eukaryota"/>
</dbReference>
<sequence length="321" mass="35005">MASRPKRRAVGDGVPEPPGAPAQRPEDEDEGDDGVEDEGSEDDASDRDDEDEDEDAALVGEEVTVDFEAFAIADGDYDGVRRLLRQLFLKAPVDTAELAALLVQQKHVGSVIKQTAASGDSDSDGDVEDEVFGFISLLNLTERKGTACAEQIKELIVSACEKSCERGTAERLTELLSDPGRPVGLLLSERFVNVPPQVALPMHQQLQKELAEARRANKPCGRCCSFLLISKTFVEAGKRQPATKGGSQEAERLLFANAEEEFFYEAASLRFSYSVQDDSAECLAGRWAFEDAPLRPQRTVMLVPGASMDGVMEKLREHLSV</sequence>
<keyword evidence="3" id="KW-0539">Nucleus</keyword>
<dbReference type="GeneID" id="103114196"/>
<proteinExistence type="inferred from homology"/>
<dbReference type="PANTHER" id="PTHR13261">
    <property type="entry name" value="BRCA2 AND CDKN1A INTERACTING PROTEIN"/>
    <property type="match status" value="1"/>
</dbReference>